<name>B6K000_SCHJY</name>
<reference evidence="4 6" key="1">
    <citation type="journal article" date="2011" name="Science">
        <title>Comparative functional genomics of the fission yeasts.</title>
        <authorList>
            <person name="Rhind N."/>
            <person name="Chen Z."/>
            <person name="Yassour M."/>
            <person name="Thompson D.A."/>
            <person name="Haas B.J."/>
            <person name="Habib N."/>
            <person name="Wapinski I."/>
            <person name="Roy S."/>
            <person name="Lin M.F."/>
            <person name="Heiman D.I."/>
            <person name="Young S.K."/>
            <person name="Furuya K."/>
            <person name="Guo Y."/>
            <person name="Pidoux A."/>
            <person name="Chen H.M."/>
            <person name="Robbertse B."/>
            <person name="Goldberg J.M."/>
            <person name="Aoki K."/>
            <person name="Bayne E.H."/>
            <person name="Berlin A.M."/>
            <person name="Desjardins C.A."/>
            <person name="Dobbs E."/>
            <person name="Dukaj L."/>
            <person name="Fan L."/>
            <person name="FitzGerald M.G."/>
            <person name="French C."/>
            <person name="Gujja S."/>
            <person name="Hansen K."/>
            <person name="Keifenheim D."/>
            <person name="Levin J.Z."/>
            <person name="Mosher R.A."/>
            <person name="Mueller C.A."/>
            <person name="Pfiffner J."/>
            <person name="Priest M."/>
            <person name="Russ C."/>
            <person name="Smialowska A."/>
            <person name="Swoboda P."/>
            <person name="Sykes S.M."/>
            <person name="Vaughn M."/>
            <person name="Vengrova S."/>
            <person name="Yoder R."/>
            <person name="Zeng Q."/>
            <person name="Allshire R."/>
            <person name="Baulcombe D."/>
            <person name="Birren B.W."/>
            <person name="Brown W."/>
            <person name="Ekwall K."/>
            <person name="Kellis M."/>
            <person name="Leatherwood J."/>
            <person name="Levin H."/>
            <person name="Margalit H."/>
            <person name="Martienssen R."/>
            <person name="Nieduszynski C.A."/>
            <person name="Spatafora J.W."/>
            <person name="Friedman N."/>
            <person name="Dalgaard J.Z."/>
            <person name="Baumann P."/>
            <person name="Niki H."/>
            <person name="Regev A."/>
            <person name="Nusbaum C."/>
        </authorList>
    </citation>
    <scope>NUCLEOTIDE SEQUENCE [LARGE SCALE GENOMIC DNA]</scope>
    <source>
        <strain evidence="6">yFS275 / FY16936</strain>
    </source>
</reference>
<organism evidence="4 6">
    <name type="scientific">Schizosaccharomyces japonicus (strain yFS275 / FY16936)</name>
    <name type="common">Fission yeast</name>
    <dbReference type="NCBI Taxonomy" id="402676"/>
    <lineage>
        <taxon>Eukaryota</taxon>
        <taxon>Fungi</taxon>
        <taxon>Dikarya</taxon>
        <taxon>Ascomycota</taxon>
        <taxon>Taphrinomycotina</taxon>
        <taxon>Schizosaccharomycetes</taxon>
        <taxon>Schizosaccharomycetales</taxon>
        <taxon>Schizosaccharomycetaceae</taxon>
        <taxon>Schizosaccharomyces</taxon>
    </lineage>
</organism>
<dbReference type="InterPro" id="IPR009571">
    <property type="entry name" value="SUR7/Rim9-like_fungi"/>
</dbReference>
<dbReference type="VEuPathDB" id="FungiDB:SJAG_01189"/>
<dbReference type="PROSITE" id="PS51257">
    <property type="entry name" value="PROKAR_LIPOPROTEIN"/>
    <property type="match status" value="1"/>
</dbReference>
<dbReference type="RefSeq" id="XP_002172443.1">
    <property type="nucleotide sequence ID" value="XM_002172407.2"/>
</dbReference>
<dbReference type="Pfam" id="PF06687">
    <property type="entry name" value="SUR7"/>
    <property type="match status" value="1"/>
</dbReference>
<dbReference type="GO" id="GO:0030139">
    <property type="term" value="C:endocytic vesicle"/>
    <property type="evidence" value="ECO:0007669"/>
    <property type="project" value="EnsemblFungi"/>
</dbReference>
<dbReference type="OMA" id="FADYSME"/>
<evidence type="ECO:0000256" key="2">
    <source>
        <dbReference type="SAM" id="Phobius"/>
    </source>
</evidence>
<dbReference type="JaponicusDB" id="SJAG_01189">
    <property type="gene designation" value="mug33"/>
</dbReference>
<dbReference type="InterPro" id="IPR051380">
    <property type="entry name" value="pH-response_reg_palI/RIM9"/>
</dbReference>
<sequence>MRIRNATPSFVLLGIAVVFFALACCTAPVSSRLTLSKLDDIRFGIFGYCTDVSNCIDPRIGYNYDFLNTNTASGYRLSANVRYRASFGLVLVPVSACVCAFAFLMLLFAHLGFVARSPSYFNVVAAVIFFNIFLTAISFIICVITFIPHIRWISWLVLANTGIQLIVLFTLFIARRQAAKLQNKHIRRSASFGDNPYTLQDNSNMFTTNASLPKFAELSFEKPSDAMTVASEDSSKPLRYNAASPAKLKPTYSNSVRSVDAETENRESGGYRFPFGHRNNKSVSEEPGSQPPSYESQNPWSVADIPPVDNASSTPAKGKRNSTNKASNIFRWGR</sequence>
<evidence type="ECO:0000313" key="6">
    <source>
        <dbReference type="Proteomes" id="UP000001744"/>
    </source>
</evidence>
<feature type="signal peptide" evidence="3">
    <location>
        <begin position="1"/>
        <end position="31"/>
    </location>
</feature>
<feature type="region of interest" description="Disordered" evidence="1">
    <location>
        <begin position="251"/>
        <end position="334"/>
    </location>
</feature>
<gene>
    <name evidence="5" type="primary">mug33</name>
    <name evidence="4" type="ORF">SJAG_01189</name>
</gene>
<keyword evidence="2" id="KW-0472">Membrane</keyword>
<dbReference type="Proteomes" id="UP000001744">
    <property type="component" value="Unassembled WGS sequence"/>
</dbReference>
<dbReference type="GO" id="GO:0032153">
    <property type="term" value="C:cell division site"/>
    <property type="evidence" value="ECO:0000318"/>
    <property type="project" value="GO_Central"/>
</dbReference>
<dbReference type="GO" id="GO:0005886">
    <property type="term" value="C:plasma membrane"/>
    <property type="evidence" value="ECO:0000318"/>
    <property type="project" value="GO_Central"/>
</dbReference>
<dbReference type="STRING" id="402676.B6K000"/>
<dbReference type="PANTHER" id="PTHR28013">
    <property type="entry name" value="PROTEIN DCV1-RELATED"/>
    <property type="match status" value="1"/>
</dbReference>
<keyword evidence="3" id="KW-0732">Signal</keyword>
<dbReference type="GO" id="GO:0070382">
    <property type="term" value="C:exocytic vesicle"/>
    <property type="evidence" value="ECO:0007669"/>
    <property type="project" value="EnsemblFungi"/>
</dbReference>
<accession>B6K000</accession>
<keyword evidence="6" id="KW-1185">Reference proteome</keyword>
<dbReference type="GO" id="GO:0035838">
    <property type="term" value="C:growing cell tip"/>
    <property type="evidence" value="ECO:0000318"/>
    <property type="project" value="GO_Central"/>
</dbReference>
<dbReference type="GeneID" id="7047447"/>
<keyword evidence="2" id="KW-1133">Transmembrane helix</keyword>
<proteinExistence type="predicted"/>
<evidence type="ECO:0000256" key="3">
    <source>
        <dbReference type="SAM" id="SignalP"/>
    </source>
</evidence>
<evidence type="ECO:0000313" key="5">
    <source>
        <dbReference type="JaponicusDB" id="SJAG_01189"/>
    </source>
</evidence>
<feature type="compositionally biased region" description="Polar residues" evidence="1">
    <location>
        <begin position="291"/>
        <end position="300"/>
    </location>
</feature>
<feature type="transmembrane region" description="Helical" evidence="2">
    <location>
        <begin position="85"/>
        <end position="108"/>
    </location>
</feature>
<protein>
    <submittedName>
        <fullName evidence="4">Fungal protein</fullName>
    </submittedName>
</protein>
<dbReference type="PANTHER" id="PTHR28013:SF6">
    <property type="entry name" value="MEIOTICALLY UP-REGULATED GENE 33 PROTEIN"/>
    <property type="match status" value="1"/>
</dbReference>
<dbReference type="HOGENOM" id="CLU_831978_0_0_1"/>
<dbReference type="GO" id="GO:0031520">
    <property type="term" value="C:plasma membrane of cell tip"/>
    <property type="evidence" value="ECO:0007669"/>
    <property type="project" value="EnsemblFungi"/>
</dbReference>
<dbReference type="EMBL" id="KE651168">
    <property type="protein sequence ID" value="EEB06150.1"/>
    <property type="molecule type" value="Genomic_DNA"/>
</dbReference>
<dbReference type="AlphaFoldDB" id="B6K000"/>
<feature type="transmembrane region" description="Helical" evidence="2">
    <location>
        <begin position="153"/>
        <end position="174"/>
    </location>
</feature>
<feature type="transmembrane region" description="Helical" evidence="2">
    <location>
        <begin position="120"/>
        <end position="147"/>
    </location>
</feature>
<keyword evidence="2" id="KW-0812">Transmembrane</keyword>
<feature type="chain" id="PRO_5002844985" evidence="3">
    <location>
        <begin position="32"/>
        <end position="334"/>
    </location>
</feature>
<evidence type="ECO:0000313" key="4">
    <source>
        <dbReference type="EMBL" id="EEB06150.1"/>
    </source>
</evidence>
<dbReference type="OrthoDB" id="2354757at2759"/>
<feature type="compositionally biased region" description="Basic and acidic residues" evidence="1">
    <location>
        <begin position="259"/>
        <end position="269"/>
    </location>
</feature>
<evidence type="ECO:0000256" key="1">
    <source>
        <dbReference type="SAM" id="MobiDB-lite"/>
    </source>
</evidence>
<dbReference type="eggNOG" id="ENOG502QVGD">
    <property type="taxonomic scope" value="Eukaryota"/>
</dbReference>